<evidence type="ECO:0000256" key="1">
    <source>
        <dbReference type="SAM" id="Coils"/>
    </source>
</evidence>
<proteinExistence type="predicted"/>
<reference evidence="3 4" key="1">
    <citation type="submission" date="2019-01" db="EMBL/GenBank/DDBJ databases">
        <authorList>
            <consortium name="Pathogen Informatics"/>
        </authorList>
    </citation>
    <scope>NUCLEOTIDE SEQUENCE [LARGE SCALE GENOMIC DNA]</scope>
    <source>
        <strain evidence="3 4">NCTC10168</strain>
    </source>
</reference>
<organism evidence="3 4">
    <name type="scientific">Mycoplasmopsis maculosa</name>
    <dbReference type="NCBI Taxonomy" id="114885"/>
    <lineage>
        <taxon>Bacteria</taxon>
        <taxon>Bacillati</taxon>
        <taxon>Mycoplasmatota</taxon>
        <taxon>Mycoplasmoidales</taxon>
        <taxon>Metamycoplasmataceae</taxon>
        <taxon>Mycoplasmopsis</taxon>
    </lineage>
</organism>
<evidence type="ECO:0000313" key="3">
    <source>
        <dbReference type="EMBL" id="VEU75632.1"/>
    </source>
</evidence>
<protein>
    <submittedName>
        <fullName evidence="3">Uncharacterized protein</fullName>
    </submittedName>
</protein>
<dbReference type="AlphaFoldDB" id="A0A449B4W7"/>
<feature type="region of interest" description="Disordered" evidence="2">
    <location>
        <begin position="455"/>
        <end position="479"/>
    </location>
</feature>
<dbReference type="EMBL" id="LR215037">
    <property type="protein sequence ID" value="VEU75632.1"/>
    <property type="molecule type" value="Genomic_DNA"/>
</dbReference>
<sequence>MKKIVKYLSPLSILPTILVASQCSDIKTADIHKEEQKIINNVENFQNFINQKGIQALLKLAFPDEKQRNEYIKYTSNIPDSYANKVSMFLRYGNVILAPNIVDFLGKRAYPAQFSSKEITNLERKNWLWYLFNLNNFTFMQYKDSSDSDYFNDVSKNNISFEESVRLYKLFYKPSSNRIVNYTIVETANSEEDDERLLNFIFLNEDGYIIQVKLETTYNSQSNFNIKVNTHIHTFPDLVTKKVSLKEFDLNKFARAISHFNGLTEKQSNSREILFSDEYGGAKLAYIPVNFNNNNAVITTIPEAELKRLEEELNIYKNAINEKIQALEWLINKEKYEIDLNNADEKSSVDEILKSAINQNNEDKIILEELKKQIQIEIQNLDSIRDNLTESEYNSFKEKFELVKKPNDMRIIKNELRDLLKRKEDLKKYIPQIEALENLSRERKDYYIAKLNDPDEWPEDVVEEATEENENGQSNPEEE</sequence>
<dbReference type="NCBIfam" id="TIGR04313">
    <property type="entry name" value="aro_clust_Mycop"/>
    <property type="match status" value="1"/>
</dbReference>
<gene>
    <name evidence="3" type="ORF">NCTC10168_00559</name>
</gene>
<keyword evidence="1" id="KW-0175">Coiled coil</keyword>
<dbReference type="Proteomes" id="UP000290243">
    <property type="component" value="Chromosome"/>
</dbReference>
<accession>A0A449B4W7</accession>
<evidence type="ECO:0000313" key="4">
    <source>
        <dbReference type="Proteomes" id="UP000290243"/>
    </source>
</evidence>
<feature type="coiled-coil region" evidence="1">
    <location>
        <begin position="353"/>
        <end position="429"/>
    </location>
</feature>
<dbReference type="OrthoDB" id="398178at2"/>
<dbReference type="RefSeq" id="WP_129646902.1">
    <property type="nucleotide sequence ID" value="NZ_LR215037.1"/>
</dbReference>
<evidence type="ECO:0000256" key="2">
    <source>
        <dbReference type="SAM" id="MobiDB-lite"/>
    </source>
</evidence>
<name>A0A449B4W7_9BACT</name>
<dbReference type="KEGG" id="mmau:NCTC10168_00559"/>
<dbReference type="InterPro" id="IPR027593">
    <property type="entry name" value="Aro_clust"/>
</dbReference>
<keyword evidence="4" id="KW-1185">Reference proteome</keyword>